<evidence type="ECO:0000313" key="1">
    <source>
        <dbReference type="EMBL" id="OEU13728.1"/>
    </source>
</evidence>
<dbReference type="InParanoid" id="A0A1E7F6A2"/>
<evidence type="ECO:0000313" key="2">
    <source>
        <dbReference type="Proteomes" id="UP000095751"/>
    </source>
</evidence>
<dbReference type="KEGG" id="fcy:FRACYDRAFT_242074"/>
<accession>A0A1E7F6A2</accession>
<reference evidence="1 2" key="1">
    <citation type="submission" date="2016-09" db="EMBL/GenBank/DDBJ databases">
        <title>Extensive genetic diversity and differential bi-allelic expression allows diatom success in the polar Southern Ocean.</title>
        <authorList>
            <consortium name="DOE Joint Genome Institute"/>
            <person name="Mock T."/>
            <person name="Otillar R.P."/>
            <person name="Strauss J."/>
            <person name="Dupont C."/>
            <person name="Frickenhaus S."/>
            <person name="Maumus F."/>
            <person name="Mcmullan M."/>
            <person name="Sanges R."/>
            <person name="Schmutz J."/>
            <person name="Toseland A."/>
            <person name="Valas R."/>
            <person name="Veluchamy A."/>
            <person name="Ward B.J."/>
            <person name="Allen A."/>
            <person name="Barry K."/>
            <person name="Falciatore A."/>
            <person name="Ferrante M."/>
            <person name="Fortunato A.E."/>
            <person name="Gloeckner G."/>
            <person name="Gruber A."/>
            <person name="Hipkin R."/>
            <person name="Janech M."/>
            <person name="Kroth P."/>
            <person name="Leese F."/>
            <person name="Lindquist E."/>
            <person name="Lyon B.R."/>
            <person name="Martin J."/>
            <person name="Mayer C."/>
            <person name="Parker M."/>
            <person name="Quesneville H."/>
            <person name="Raymond J."/>
            <person name="Uhlig C."/>
            <person name="Valentin K.U."/>
            <person name="Worden A.Z."/>
            <person name="Armbrust E.V."/>
            <person name="Bowler C."/>
            <person name="Green B."/>
            <person name="Moulton V."/>
            <person name="Van Oosterhout C."/>
            <person name="Grigoriev I."/>
        </authorList>
    </citation>
    <scope>NUCLEOTIDE SEQUENCE [LARGE SCALE GENOMIC DNA]</scope>
    <source>
        <strain evidence="1 2">CCMP1102</strain>
    </source>
</reference>
<keyword evidence="2" id="KW-1185">Reference proteome</keyword>
<name>A0A1E7F6A2_9STRA</name>
<dbReference type="Proteomes" id="UP000095751">
    <property type="component" value="Unassembled WGS sequence"/>
</dbReference>
<gene>
    <name evidence="1" type="ORF">FRACYDRAFT_242074</name>
</gene>
<organism evidence="1 2">
    <name type="scientific">Fragilariopsis cylindrus CCMP1102</name>
    <dbReference type="NCBI Taxonomy" id="635003"/>
    <lineage>
        <taxon>Eukaryota</taxon>
        <taxon>Sar</taxon>
        <taxon>Stramenopiles</taxon>
        <taxon>Ochrophyta</taxon>
        <taxon>Bacillariophyta</taxon>
        <taxon>Bacillariophyceae</taxon>
        <taxon>Bacillariophycidae</taxon>
        <taxon>Bacillariales</taxon>
        <taxon>Bacillariaceae</taxon>
        <taxon>Fragilariopsis</taxon>
    </lineage>
</organism>
<dbReference type="AlphaFoldDB" id="A0A1E7F6A2"/>
<sequence length="106" mass="12412">MAMEGGGESIESTIHTNRSVEMHEVGGLDSLRYDTPDVMAEYKRDGELLPEHEYNPQELLQDDIHVVQQGTVNHPDYEYFTGGIDDEFDQIWEEDEQFQAWYWELD</sequence>
<dbReference type="EMBL" id="KV784361">
    <property type="protein sequence ID" value="OEU13728.1"/>
    <property type="molecule type" value="Genomic_DNA"/>
</dbReference>
<protein>
    <submittedName>
        <fullName evidence="1">Uncharacterized protein</fullName>
    </submittedName>
</protein>
<proteinExistence type="predicted"/>